<dbReference type="SUPFAM" id="SSF56672">
    <property type="entry name" value="DNA/RNA polymerases"/>
    <property type="match status" value="1"/>
</dbReference>
<dbReference type="InterPro" id="IPR012337">
    <property type="entry name" value="RNaseH-like_sf"/>
</dbReference>
<dbReference type="Gene3D" id="3.30.420.10">
    <property type="entry name" value="Ribonuclease H-like superfamily/Ribonuclease H"/>
    <property type="match status" value="1"/>
</dbReference>
<evidence type="ECO:0000256" key="2">
    <source>
        <dbReference type="SAM" id="MobiDB-lite"/>
    </source>
</evidence>
<feature type="region of interest" description="Disordered" evidence="2">
    <location>
        <begin position="1"/>
        <end position="53"/>
    </location>
</feature>
<dbReference type="PANTHER" id="PTHR11439">
    <property type="entry name" value="GAG-POL-RELATED RETROTRANSPOSON"/>
    <property type="match status" value="1"/>
</dbReference>
<dbReference type="PROSITE" id="PS50994">
    <property type="entry name" value="INTEGRASE"/>
    <property type="match status" value="1"/>
</dbReference>
<keyword evidence="5" id="KW-1185">Reference proteome</keyword>
<dbReference type="GO" id="GO:0003676">
    <property type="term" value="F:nucleic acid binding"/>
    <property type="evidence" value="ECO:0007669"/>
    <property type="project" value="InterPro"/>
</dbReference>
<dbReference type="SUPFAM" id="SSF53098">
    <property type="entry name" value="Ribonuclease H-like"/>
    <property type="match status" value="1"/>
</dbReference>
<protein>
    <recommendedName>
        <fullName evidence="3">Integrase catalytic domain-containing protein</fullName>
    </recommendedName>
</protein>
<dbReference type="GO" id="GO:0004190">
    <property type="term" value="F:aspartic-type endopeptidase activity"/>
    <property type="evidence" value="ECO:0007669"/>
    <property type="project" value="UniProtKB-KW"/>
</dbReference>
<feature type="compositionally biased region" description="Basic and acidic residues" evidence="2">
    <location>
        <begin position="44"/>
        <end position="53"/>
    </location>
</feature>
<dbReference type="GO" id="GO:0015074">
    <property type="term" value="P:DNA integration"/>
    <property type="evidence" value="ECO:0007669"/>
    <property type="project" value="InterPro"/>
</dbReference>
<keyword evidence="1" id="KW-0064">Aspartyl protease</keyword>
<organism evidence="4 5">
    <name type="scientific">Chlamydomonas eustigma</name>
    <dbReference type="NCBI Taxonomy" id="1157962"/>
    <lineage>
        <taxon>Eukaryota</taxon>
        <taxon>Viridiplantae</taxon>
        <taxon>Chlorophyta</taxon>
        <taxon>core chlorophytes</taxon>
        <taxon>Chlorophyceae</taxon>
        <taxon>CS clade</taxon>
        <taxon>Chlamydomonadales</taxon>
        <taxon>Chlamydomonadaceae</taxon>
        <taxon>Chlamydomonas</taxon>
    </lineage>
</organism>
<dbReference type="STRING" id="1157962.A0A250XPJ1"/>
<feature type="compositionally biased region" description="Pro residues" evidence="2">
    <location>
        <begin position="26"/>
        <end position="41"/>
    </location>
</feature>
<feature type="domain" description="Integrase catalytic" evidence="3">
    <location>
        <begin position="294"/>
        <end position="476"/>
    </location>
</feature>
<dbReference type="InterPro" id="IPR054722">
    <property type="entry name" value="PolX-like_BBD"/>
</dbReference>
<evidence type="ECO:0000313" key="4">
    <source>
        <dbReference type="EMBL" id="GAX85004.1"/>
    </source>
</evidence>
<dbReference type="Pfam" id="PF22936">
    <property type="entry name" value="Pol_BBD"/>
    <property type="match status" value="1"/>
</dbReference>
<proteinExistence type="predicted"/>
<dbReference type="CDD" id="cd09272">
    <property type="entry name" value="RNase_HI_RT_Ty1"/>
    <property type="match status" value="1"/>
</dbReference>
<accession>A0A250XPJ1</accession>
<dbReference type="EMBL" id="BEGY01000145">
    <property type="protein sequence ID" value="GAX85004.1"/>
    <property type="molecule type" value="Genomic_DNA"/>
</dbReference>
<dbReference type="PANTHER" id="PTHR11439:SF483">
    <property type="entry name" value="PEPTIDE SYNTHASE GLIP-LIKE, PUTATIVE (AFU_ORTHOLOGUE AFUA_3G12920)-RELATED"/>
    <property type="match status" value="1"/>
</dbReference>
<dbReference type="InterPro" id="IPR001584">
    <property type="entry name" value="Integrase_cat-core"/>
</dbReference>
<evidence type="ECO:0000313" key="5">
    <source>
        <dbReference type="Proteomes" id="UP000232323"/>
    </source>
</evidence>
<dbReference type="InterPro" id="IPR036397">
    <property type="entry name" value="RNaseH_sf"/>
</dbReference>
<evidence type="ECO:0000259" key="3">
    <source>
        <dbReference type="PROSITE" id="PS50994"/>
    </source>
</evidence>
<gene>
    <name evidence="4" type="ORF">CEUSTIGMA_g12425.t1</name>
</gene>
<dbReference type="InterPro" id="IPR013103">
    <property type="entry name" value="RVT_2"/>
</dbReference>
<keyword evidence="1" id="KW-0378">Hydrolase</keyword>
<evidence type="ECO:0000256" key="1">
    <source>
        <dbReference type="ARBA" id="ARBA00022750"/>
    </source>
</evidence>
<dbReference type="InterPro" id="IPR043502">
    <property type="entry name" value="DNA/RNA_pol_sf"/>
</dbReference>
<dbReference type="OrthoDB" id="2014938at2759"/>
<name>A0A250XPJ1_9CHLO</name>
<sequence length="801" mass="89430">MASSSGAQMQGGSGGAHRQQWNDRPSPSPPQQQQPRGPPPQQQHRWEQEGPRWQRRDFTKMVYDHCQTMGHGWRKCPYIGKAPQGAQQPAQPVAPGGGVGGPHGMACLLVSVPNHQQDDHQQQQGASLSAFDRNDHQDAVTMPHVPPTKWIVDTGSTRSNTPYRELLHDYKPVQEKVWVVGGRTMAVARVGTLHLDIKVAGEEMHRLVVPGVNHVPGSVYNLLSGHDLHKERIDTFCFKPDAKDGELRLPARQGMNIGAHLVDVPWVEGSYQLTGQPVYPHMEYEVSLVNRAAREQRAAQQLHEAMGHPSHEVLARGLEKGAVTGVNVNPAVVRGLPGLIKSKEASEVVPKIIELQKFMERQSGNPTKVIRSDRGREFLNSSLGQYCKEAGIKQEVSVAHSQEQNGIAERFNRTVMEKLPPELESGGDRQVYQLQKAVYGLKQAPRAWYNKLKDLLAGLGFKQSEADPAVYFQFMNGQLEIILTHVDDLLIAAADLNRVQWIKEQVKGLVDIKDMGPASYYLGMEISRKDGKILLTQHKYTRELLEKFSPMGLRGRDSPLEDKTQISRTAGVKLTEEKASKYRETVGALMYLQTGTRPDLAYAVGLLARFFQSPTELHMDLLTSVMRYLQTTQHFGLEFGGEKQKGLVGFSDSSYSSDVDTRRSTTGYVFIYNGGAVSWSSRLQPTVAVSTMEAEYMAASAAAKEALWLRKLMCELQVSDKPVHIWGDNQSALCVLKDPISSARSKHIDTMHHFVRERIQMGQLTYQYISTADMVADILTKATKVAVFHKMRNQMGLVEWE</sequence>
<dbReference type="Proteomes" id="UP000232323">
    <property type="component" value="Unassembled WGS sequence"/>
</dbReference>
<keyword evidence="1" id="KW-0645">Protease</keyword>
<comment type="caution">
    <text evidence="4">The sequence shown here is derived from an EMBL/GenBank/DDBJ whole genome shotgun (WGS) entry which is preliminary data.</text>
</comment>
<dbReference type="Pfam" id="PF07727">
    <property type="entry name" value="RVT_2"/>
    <property type="match status" value="1"/>
</dbReference>
<reference evidence="4 5" key="1">
    <citation type="submission" date="2017-08" db="EMBL/GenBank/DDBJ databases">
        <title>Acidophilic green algal genome provides insights into adaptation to an acidic environment.</title>
        <authorList>
            <person name="Hirooka S."/>
            <person name="Hirose Y."/>
            <person name="Kanesaki Y."/>
            <person name="Higuchi S."/>
            <person name="Fujiwara T."/>
            <person name="Onuma R."/>
            <person name="Era A."/>
            <person name="Ohbayashi R."/>
            <person name="Uzuka A."/>
            <person name="Nozaki H."/>
            <person name="Yoshikawa H."/>
            <person name="Miyagishima S.Y."/>
        </authorList>
    </citation>
    <scope>NUCLEOTIDE SEQUENCE [LARGE SCALE GENOMIC DNA]</scope>
    <source>
        <strain evidence="4 5">NIES-2499</strain>
    </source>
</reference>
<dbReference type="AlphaFoldDB" id="A0A250XPJ1"/>